<dbReference type="EMBL" id="JAUDUY010000005">
    <property type="protein sequence ID" value="MDM9632055.1"/>
    <property type="molecule type" value="Genomic_DNA"/>
</dbReference>
<dbReference type="Pfam" id="PF05258">
    <property type="entry name" value="DciA"/>
    <property type="match status" value="1"/>
</dbReference>
<keyword evidence="2" id="KW-1185">Reference proteome</keyword>
<evidence type="ECO:0000313" key="2">
    <source>
        <dbReference type="Proteomes" id="UP001174839"/>
    </source>
</evidence>
<evidence type="ECO:0000313" key="1">
    <source>
        <dbReference type="EMBL" id="MDM9632055.1"/>
    </source>
</evidence>
<dbReference type="PANTHER" id="PTHR36456">
    <property type="entry name" value="UPF0232 PROTEIN SCO3875"/>
    <property type="match status" value="1"/>
</dbReference>
<dbReference type="RefSeq" id="WP_289725415.1">
    <property type="nucleotide sequence ID" value="NZ_JAUDUY010000005.1"/>
</dbReference>
<sequence>MSNKEEDHSLNKVLKDFIKNNHLEDGLDQVQAAEAWKRVMGPGVSNYTLKVRLDGSTLVVYLKSSVLREELSLGATRIKEMMNEDLGRKLIEKIRLQ</sequence>
<accession>A0ABT7WGL5</accession>
<proteinExistence type="predicted"/>
<name>A0ABT7WGL5_9FLAO</name>
<organism evidence="1 2">
    <name type="scientific">Robiginitalea aurantiaca</name>
    <dbReference type="NCBI Taxonomy" id="3056915"/>
    <lineage>
        <taxon>Bacteria</taxon>
        <taxon>Pseudomonadati</taxon>
        <taxon>Bacteroidota</taxon>
        <taxon>Flavobacteriia</taxon>
        <taxon>Flavobacteriales</taxon>
        <taxon>Flavobacteriaceae</taxon>
        <taxon>Robiginitalea</taxon>
    </lineage>
</organism>
<dbReference type="PANTHER" id="PTHR36456:SF1">
    <property type="entry name" value="UPF0232 PROTEIN SCO3875"/>
    <property type="match status" value="1"/>
</dbReference>
<comment type="caution">
    <text evidence="1">The sequence shown here is derived from an EMBL/GenBank/DDBJ whole genome shotgun (WGS) entry which is preliminary data.</text>
</comment>
<dbReference type="Proteomes" id="UP001174839">
    <property type="component" value="Unassembled WGS sequence"/>
</dbReference>
<protein>
    <submittedName>
        <fullName evidence="1">DUF721 domain-containing protein</fullName>
    </submittedName>
</protein>
<dbReference type="InterPro" id="IPR007922">
    <property type="entry name" value="DciA-like"/>
</dbReference>
<gene>
    <name evidence="1" type="ORF">QU605_11255</name>
</gene>
<reference evidence="1" key="1">
    <citation type="submission" date="2023-06" db="EMBL/GenBank/DDBJ databases">
        <title>Robiginitalea aurantiacus sp. nov. and Algoriphagus sediminis sp. nov., isolated from coastal sediment.</title>
        <authorList>
            <person name="Zhou Z.Y."/>
            <person name="An J."/>
            <person name="Jia Y.W."/>
            <person name="Du Z.J."/>
        </authorList>
    </citation>
    <scope>NUCLEOTIDE SEQUENCE</scope>
    <source>
        <strain evidence="1">M39</strain>
    </source>
</reference>